<feature type="DNA-binding region" description="OmpR/PhoB-type" evidence="7">
    <location>
        <begin position="124"/>
        <end position="222"/>
    </location>
</feature>
<dbReference type="OrthoDB" id="116118at2"/>
<dbReference type="PROSITE" id="PS51755">
    <property type="entry name" value="OMPR_PHOB"/>
    <property type="match status" value="1"/>
</dbReference>
<dbReference type="AlphaFoldDB" id="A0A5B8UBG8"/>
<keyword evidence="5" id="KW-0804">Transcription</keyword>
<feature type="domain" description="OmpR/PhoB-type" evidence="9">
    <location>
        <begin position="124"/>
        <end position="222"/>
    </location>
</feature>
<feature type="modified residue" description="4-aspartylphosphate" evidence="6">
    <location>
        <position position="51"/>
    </location>
</feature>
<reference evidence="10 11" key="1">
    <citation type="journal article" date="2018" name="J. Microbiol.">
        <title>Baekduia soli gen. nov., sp. nov., a novel bacterium isolated from the soil of Baekdu Mountain and proposal of a novel family name, Baekduiaceae fam. nov.</title>
        <authorList>
            <person name="An D.S."/>
            <person name="Siddiqi M.Z."/>
            <person name="Kim K.H."/>
            <person name="Yu H.S."/>
            <person name="Im W.T."/>
        </authorList>
    </citation>
    <scope>NUCLEOTIDE SEQUENCE [LARGE SCALE GENOMIC DNA]</scope>
    <source>
        <strain evidence="10 11">BR7-21</strain>
    </source>
</reference>
<dbReference type="Gene3D" id="6.10.250.690">
    <property type="match status" value="1"/>
</dbReference>
<dbReference type="FunFam" id="3.40.50.2300:FF:000001">
    <property type="entry name" value="DNA-binding response regulator PhoB"/>
    <property type="match status" value="1"/>
</dbReference>
<dbReference type="EMBL" id="CP042430">
    <property type="protein sequence ID" value="QEC50380.1"/>
    <property type="molecule type" value="Genomic_DNA"/>
</dbReference>
<dbReference type="Gene3D" id="1.10.10.10">
    <property type="entry name" value="Winged helix-like DNA-binding domain superfamily/Winged helix DNA-binding domain"/>
    <property type="match status" value="1"/>
</dbReference>
<dbReference type="InterPro" id="IPR039420">
    <property type="entry name" value="WalR-like"/>
</dbReference>
<dbReference type="Pfam" id="PF00486">
    <property type="entry name" value="Trans_reg_C"/>
    <property type="match status" value="1"/>
</dbReference>
<dbReference type="GO" id="GO:0000156">
    <property type="term" value="F:phosphorelay response regulator activity"/>
    <property type="evidence" value="ECO:0007669"/>
    <property type="project" value="TreeGrafter"/>
</dbReference>
<dbReference type="Pfam" id="PF00072">
    <property type="entry name" value="Response_reg"/>
    <property type="match status" value="1"/>
</dbReference>
<name>A0A5B8UBG8_9ACTN</name>
<keyword evidence="11" id="KW-1185">Reference proteome</keyword>
<dbReference type="InterPro" id="IPR001789">
    <property type="entry name" value="Sig_transdc_resp-reg_receiver"/>
</dbReference>
<evidence type="ECO:0000259" key="9">
    <source>
        <dbReference type="PROSITE" id="PS51755"/>
    </source>
</evidence>
<dbReference type="Proteomes" id="UP000321805">
    <property type="component" value="Chromosome"/>
</dbReference>
<dbReference type="CDD" id="cd00383">
    <property type="entry name" value="trans_reg_C"/>
    <property type="match status" value="1"/>
</dbReference>
<organism evidence="10 11">
    <name type="scientific">Baekduia soli</name>
    <dbReference type="NCBI Taxonomy" id="496014"/>
    <lineage>
        <taxon>Bacteria</taxon>
        <taxon>Bacillati</taxon>
        <taxon>Actinomycetota</taxon>
        <taxon>Thermoleophilia</taxon>
        <taxon>Solirubrobacterales</taxon>
        <taxon>Baekduiaceae</taxon>
        <taxon>Baekduia</taxon>
    </lineage>
</organism>
<evidence type="ECO:0000256" key="5">
    <source>
        <dbReference type="ARBA" id="ARBA00023163"/>
    </source>
</evidence>
<evidence type="ECO:0000259" key="8">
    <source>
        <dbReference type="PROSITE" id="PS50110"/>
    </source>
</evidence>
<keyword evidence="3" id="KW-0805">Transcription regulation</keyword>
<evidence type="ECO:0000256" key="1">
    <source>
        <dbReference type="ARBA" id="ARBA00022553"/>
    </source>
</evidence>
<dbReference type="GO" id="GO:0000976">
    <property type="term" value="F:transcription cis-regulatory region binding"/>
    <property type="evidence" value="ECO:0007669"/>
    <property type="project" value="TreeGrafter"/>
</dbReference>
<keyword evidence="4 7" id="KW-0238">DNA-binding</keyword>
<proteinExistence type="predicted"/>
<dbReference type="SUPFAM" id="SSF52172">
    <property type="entry name" value="CheY-like"/>
    <property type="match status" value="1"/>
</dbReference>
<keyword evidence="1 6" id="KW-0597">Phosphoprotein</keyword>
<dbReference type="InterPro" id="IPR011006">
    <property type="entry name" value="CheY-like_superfamily"/>
</dbReference>
<dbReference type="PANTHER" id="PTHR48111">
    <property type="entry name" value="REGULATOR OF RPOS"/>
    <property type="match status" value="1"/>
</dbReference>
<dbReference type="SMART" id="SM00448">
    <property type="entry name" value="REC"/>
    <property type="match status" value="1"/>
</dbReference>
<dbReference type="InterPro" id="IPR001867">
    <property type="entry name" value="OmpR/PhoB-type_DNA-bd"/>
</dbReference>
<evidence type="ECO:0000256" key="4">
    <source>
        <dbReference type="ARBA" id="ARBA00023125"/>
    </source>
</evidence>
<dbReference type="FunFam" id="1.10.10.10:FF:000005">
    <property type="entry name" value="Two-component system response regulator"/>
    <property type="match status" value="1"/>
</dbReference>
<evidence type="ECO:0000256" key="3">
    <source>
        <dbReference type="ARBA" id="ARBA00023015"/>
    </source>
</evidence>
<dbReference type="GO" id="GO:0032993">
    <property type="term" value="C:protein-DNA complex"/>
    <property type="evidence" value="ECO:0007669"/>
    <property type="project" value="TreeGrafter"/>
</dbReference>
<evidence type="ECO:0000256" key="7">
    <source>
        <dbReference type="PROSITE-ProRule" id="PRU01091"/>
    </source>
</evidence>
<accession>A0A5B8UBG8</accession>
<dbReference type="GO" id="GO:0006355">
    <property type="term" value="P:regulation of DNA-templated transcription"/>
    <property type="evidence" value="ECO:0007669"/>
    <property type="project" value="InterPro"/>
</dbReference>
<evidence type="ECO:0000256" key="6">
    <source>
        <dbReference type="PROSITE-ProRule" id="PRU00169"/>
    </source>
</evidence>
<keyword evidence="2" id="KW-0902">Two-component regulatory system</keyword>
<dbReference type="KEGG" id="bsol:FSW04_24200"/>
<sequence length="223" mass="24410">MRILVIEDETGIADFVEKALRAQGHQVDACADGLEGERLALTTDVDLVILDRMLPGREGVEVLRGIRAAKPALPVIMLTARGEVGDKVAALDAGATDYVTKPFAVDELLARVRAHLRRPAQPEATRLTAGDIDVDLLSRDVTRGGRAVRLSAKEFELLAHLMRHPNQVLSREQLLSGVWGYDFDPQTNVVDVYVGYLRKKLALPGSPAPIETIRSAGYRLTVR</sequence>
<feature type="domain" description="Response regulatory" evidence="8">
    <location>
        <begin position="2"/>
        <end position="116"/>
    </location>
</feature>
<dbReference type="GO" id="GO:0005829">
    <property type="term" value="C:cytosol"/>
    <property type="evidence" value="ECO:0007669"/>
    <property type="project" value="TreeGrafter"/>
</dbReference>
<protein>
    <submittedName>
        <fullName evidence="10">Response regulator transcription factor</fullName>
    </submittedName>
</protein>
<dbReference type="PANTHER" id="PTHR48111:SF38">
    <property type="entry name" value="TWO-COMPONENT RESPONSE REGULATOR"/>
    <property type="match status" value="1"/>
</dbReference>
<gene>
    <name evidence="10" type="ORF">FSW04_24200</name>
</gene>
<evidence type="ECO:0000256" key="2">
    <source>
        <dbReference type="ARBA" id="ARBA00023012"/>
    </source>
</evidence>
<dbReference type="InterPro" id="IPR036388">
    <property type="entry name" value="WH-like_DNA-bd_sf"/>
</dbReference>
<evidence type="ECO:0000313" key="10">
    <source>
        <dbReference type="EMBL" id="QEC50380.1"/>
    </source>
</evidence>
<dbReference type="Gene3D" id="3.40.50.2300">
    <property type="match status" value="1"/>
</dbReference>
<dbReference type="RefSeq" id="WP_146922948.1">
    <property type="nucleotide sequence ID" value="NZ_CP042430.1"/>
</dbReference>
<dbReference type="PROSITE" id="PS50110">
    <property type="entry name" value="RESPONSE_REGULATORY"/>
    <property type="match status" value="1"/>
</dbReference>
<dbReference type="SMART" id="SM00862">
    <property type="entry name" value="Trans_reg_C"/>
    <property type="match status" value="1"/>
</dbReference>
<evidence type="ECO:0000313" key="11">
    <source>
        <dbReference type="Proteomes" id="UP000321805"/>
    </source>
</evidence>